<evidence type="ECO:0000256" key="14">
    <source>
        <dbReference type="ARBA" id="ARBA00023180"/>
    </source>
</evidence>
<dbReference type="PROSITE" id="PS00109">
    <property type="entry name" value="PROTEIN_KINASE_TYR"/>
    <property type="match status" value="1"/>
</dbReference>
<feature type="binding site" evidence="18">
    <location>
        <position position="718"/>
    </location>
    <ligand>
        <name>Mg(2+)</name>
        <dbReference type="ChEBI" id="CHEBI:18420"/>
    </ligand>
</feature>
<feature type="site" description="Important for interaction with phosphotyrosine-binding proteins" evidence="19">
    <location>
        <position position="844"/>
    </location>
</feature>
<dbReference type="InterPro" id="IPR050122">
    <property type="entry name" value="RTK"/>
</dbReference>
<dbReference type="InterPro" id="IPR007110">
    <property type="entry name" value="Ig-like_dom"/>
</dbReference>
<dbReference type="InterPro" id="IPR011009">
    <property type="entry name" value="Kinase-like_dom_sf"/>
</dbReference>
<dbReference type="Proteomes" id="UP000677054">
    <property type="component" value="Unassembled WGS sequence"/>
</dbReference>
<dbReference type="SUPFAM" id="SSF56112">
    <property type="entry name" value="Protein kinase-like (PK-like)"/>
    <property type="match status" value="1"/>
</dbReference>
<feature type="region of interest" description="Disordered" evidence="21">
    <location>
        <begin position="638"/>
        <end position="667"/>
    </location>
</feature>
<evidence type="ECO:0000256" key="9">
    <source>
        <dbReference type="ARBA" id="ARBA00022989"/>
    </source>
</evidence>
<comment type="subcellular location">
    <subcellularLocation>
        <location evidence="1">Membrane</location>
        <topology evidence="1">Single-pass type I membrane protein</topology>
    </subcellularLocation>
</comment>
<feature type="binding site" evidence="17">
    <location>
        <begin position="457"/>
        <end position="464"/>
    </location>
    <ligand>
        <name>ATP</name>
        <dbReference type="ChEBI" id="CHEBI:30616"/>
    </ligand>
</feature>
<evidence type="ECO:0000256" key="2">
    <source>
        <dbReference type="ARBA" id="ARBA00011902"/>
    </source>
</evidence>
<dbReference type="Gene3D" id="1.10.510.10">
    <property type="entry name" value="Transferase(Phosphotransferase) domain 1"/>
    <property type="match status" value="1"/>
</dbReference>
<protein>
    <recommendedName>
        <fullName evidence="2">receptor protein-tyrosine kinase</fullName>
        <ecNumber evidence="2">2.7.10.1</ecNumber>
    </recommendedName>
</protein>
<keyword evidence="25" id="KW-1185">Reference proteome</keyword>
<feature type="compositionally biased region" description="Basic and acidic residues" evidence="21">
    <location>
        <begin position="574"/>
        <end position="590"/>
    </location>
</feature>
<dbReference type="CDD" id="cd00192">
    <property type="entry name" value="PTKc"/>
    <property type="match status" value="1"/>
</dbReference>
<evidence type="ECO:0000256" key="1">
    <source>
        <dbReference type="ARBA" id="ARBA00004479"/>
    </source>
</evidence>
<evidence type="ECO:0000256" key="7">
    <source>
        <dbReference type="ARBA" id="ARBA00022777"/>
    </source>
</evidence>
<dbReference type="GO" id="GO:0004714">
    <property type="term" value="F:transmembrane receptor protein tyrosine kinase activity"/>
    <property type="evidence" value="ECO:0007669"/>
    <property type="project" value="UniProtKB-EC"/>
</dbReference>
<keyword evidence="18" id="KW-0460">Magnesium</keyword>
<evidence type="ECO:0000256" key="21">
    <source>
        <dbReference type="SAM" id="MobiDB-lite"/>
    </source>
</evidence>
<dbReference type="PANTHER" id="PTHR24416">
    <property type="entry name" value="TYROSINE-PROTEIN KINASE RECEPTOR"/>
    <property type="match status" value="1"/>
</dbReference>
<evidence type="ECO:0000256" key="8">
    <source>
        <dbReference type="ARBA" id="ARBA00022840"/>
    </source>
</evidence>
<dbReference type="InterPro" id="IPR017441">
    <property type="entry name" value="Protein_kinase_ATP_BS"/>
</dbReference>
<dbReference type="Pfam" id="PF07714">
    <property type="entry name" value="PK_Tyr_Ser-Thr"/>
    <property type="match status" value="1"/>
</dbReference>
<dbReference type="Gene3D" id="3.30.200.20">
    <property type="entry name" value="Phosphorylase Kinase, domain 1"/>
    <property type="match status" value="1"/>
</dbReference>
<evidence type="ECO:0000313" key="25">
    <source>
        <dbReference type="Proteomes" id="UP000677054"/>
    </source>
</evidence>
<keyword evidence="13" id="KW-0675">Receptor</keyword>
<evidence type="ECO:0000256" key="12">
    <source>
        <dbReference type="ARBA" id="ARBA00023157"/>
    </source>
</evidence>
<evidence type="ECO:0000256" key="4">
    <source>
        <dbReference type="ARBA" id="ARBA00022692"/>
    </source>
</evidence>
<dbReference type="OrthoDB" id="3256376at2759"/>
<dbReference type="InterPro" id="IPR013783">
    <property type="entry name" value="Ig-like_fold"/>
</dbReference>
<evidence type="ECO:0000256" key="3">
    <source>
        <dbReference type="ARBA" id="ARBA00022679"/>
    </source>
</evidence>
<feature type="domain" description="Ig-like" evidence="23">
    <location>
        <begin position="101"/>
        <end position="234"/>
    </location>
</feature>
<organism evidence="24">
    <name type="scientific">Darwinula stevensoni</name>
    <dbReference type="NCBI Taxonomy" id="69355"/>
    <lineage>
        <taxon>Eukaryota</taxon>
        <taxon>Metazoa</taxon>
        <taxon>Ecdysozoa</taxon>
        <taxon>Arthropoda</taxon>
        <taxon>Crustacea</taxon>
        <taxon>Oligostraca</taxon>
        <taxon>Ostracoda</taxon>
        <taxon>Podocopa</taxon>
        <taxon>Podocopida</taxon>
        <taxon>Darwinulocopina</taxon>
        <taxon>Darwinuloidea</taxon>
        <taxon>Darwinulidae</taxon>
        <taxon>Darwinula</taxon>
    </lineage>
</organism>
<dbReference type="GO" id="GO:0005886">
    <property type="term" value="C:plasma membrane"/>
    <property type="evidence" value="ECO:0007669"/>
    <property type="project" value="TreeGrafter"/>
</dbReference>
<evidence type="ECO:0000256" key="19">
    <source>
        <dbReference type="PIRSR" id="PIRSR000615-4"/>
    </source>
</evidence>
<evidence type="ECO:0000256" key="15">
    <source>
        <dbReference type="ARBA" id="ARBA00051243"/>
    </source>
</evidence>
<keyword evidence="11" id="KW-0829">Tyrosine-protein kinase</keyword>
<dbReference type="InterPro" id="IPR036179">
    <property type="entry name" value="Ig-like_dom_sf"/>
</dbReference>
<dbReference type="EC" id="2.7.10.1" evidence="2"/>
<sequence>MTRMVKQVWKHMQNPRVPISQANQSSCTAKSLEIQLHSAPGTPHMEQPFSRSVSSSRTKECTFRIKSASDFENGKWTCSPSLRGGNSKRSDPVDILVARPPESIGIQVSEVLRDANHEILQAQNPVNFTCEVEGIRPDVESIQWYIVREDGSEDPLTPSHTELLRNNKTFVSADFSSYPGMPNQGVQQMMVFNVNATFSHVISPQDNGRNLVCRVTHMLLHPANNSASTKLEVQYVPVVHMDAWKTKNFDPNGNKFYLPPGTKGEITVHFLANPPISAPEREVQWILRNSVTLNSGEEYGKVKAGPVTRAPSARDDLYETTLTIDPVGREDATDGYLLRLYSSSVSLNAQEPYTEFKFGVELADRPPATVGSIFYYHYKQKKVRNITLSKEETDRFLRGQPESLNPMMGLSEQAHLLPFEEHWHFPAEKLKLGKDPYPQSGGYVKKVDSIAIGEVLGSGAFGYVLKAVAVGICPPEPKTIVAVKRRKPLSSLENYQTHLMEVKIMSHLGMHLNVVNFLGVCTKDVAHGDLMMIVEYCPFGSLQKYLRANVSHFIDQRDHPIGTLTGNTWRQQHHTHDSEDAELKTEREGTHGSFQPTTPSRLNSEWVVKYVAVASPATDSGGTEDVLQKDSIASDSGILPYSSRSESDSKNAALKGNASHKSLEGSARSRQFTTSNLVSWAYQIAKGMEYLVSRKVVHRDLATRNILLAEENIVKISDFGLARDIYEGNQYAQKGGGPLPIKWMALESLTQDMVYTSKSDVWAYGVTLWEMFSLGKTPYPGMNGAELVRLLQTGYRMEAPRFADHHIYQIMTRCWDEDPKDRPTFSALSAWFGEMLHESERLHYVEKSEAFAKKNEEYFRTKTDYLKMMTIDPEDGYLAPLRKKYGDEDVSIAAENVKSENFQPNMDYLLNMRTRTKLDHVRARQEPQGQKENPMVYANLKDDAFYGNEEKRHRGPEHTENQYSEITVAVNTK</sequence>
<dbReference type="PANTHER" id="PTHR24416:SF600">
    <property type="entry name" value="PDGF- AND VEGF-RECEPTOR RELATED, ISOFORM J"/>
    <property type="match status" value="1"/>
</dbReference>
<evidence type="ECO:0000256" key="10">
    <source>
        <dbReference type="ARBA" id="ARBA00023136"/>
    </source>
</evidence>
<evidence type="ECO:0000256" key="17">
    <source>
        <dbReference type="PIRSR" id="PIRSR000615-2"/>
    </source>
</evidence>
<dbReference type="FunFam" id="1.10.510.10:FF:000190">
    <property type="entry name" value="Proto-oncogene tyrosine-protein kinase receptor Ret"/>
    <property type="match status" value="1"/>
</dbReference>
<evidence type="ECO:0000256" key="13">
    <source>
        <dbReference type="ARBA" id="ARBA00023170"/>
    </source>
</evidence>
<evidence type="ECO:0000256" key="5">
    <source>
        <dbReference type="ARBA" id="ARBA00022729"/>
    </source>
</evidence>
<dbReference type="SMART" id="SM00219">
    <property type="entry name" value="TyrKc"/>
    <property type="match status" value="1"/>
</dbReference>
<keyword evidence="3" id="KW-0808">Transferase</keyword>
<keyword evidence="4" id="KW-0812">Transmembrane</keyword>
<dbReference type="EMBL" id="CAJPEV010001619">
    <property type="protein sequence ID" value="CAG0893546.1"/>
    <property type="molecule type" value="Genomic_DNA"/>
</dbReference>
<evidence type="ECO:0000256" key="16">
    <source>
        <dbReference type="PIRSR" id="PIRSR000615-1"/>
    </source>
</evidence>
<evidence type="ECO:0000259" key="22">
    <source>
        <dbReference type="PROSITE" id="PS50011"/>
    </source>
</evidence>
<dbReference type="SUPFAM" id="SSF48726">
    <property type="entry name" value="Immunoglobulin"/>
    <property type="match status" value="1"/>
</dbReference>
<evidence type="ECO:0000256" key="11">
    <source>
        <dbReference type="ARBA" id="ARBA00023137"/>
    </source>
</evidence>
<dbReference type="PROSITE" id="PS00107">
    <property type="entry name" value="PROTEIN_KINASE_ATP"/>
    <property type="match status" value="1"/>
</dbReference>
<dbReference type="InterPro" id="IPR008266">
    <property type="entry name" value="Tyr_kinase_AS"/>
</dbReference>
<reference evidence="24" key="1">
    <citation type="submission" date="2020-11" db="EMBL/GenBank/DDBJ databases">
        <authorList>
            <person name="Tran Van P."/>
        </authorList>
    </citation>
    <scope>NUCLEOTIDE SEQUENCE</scope>
</reference>
<evidence type="ECO:0000313" key="24">
    <source>
        <dbReference type="EMBL" id="CAD7247875.1"/>
    </source>
</evidence>
<feature type="domain" description="Protein kinase" evidence="22">
    <location>
        <begin position="450"/>
        <end position="832"/>
    </location>
</feature>
<dbReference type="InterPro" id="IPR001245">
    <property type="entry name" value="Ser-Thr/Tyr_kinase_cat_dom"/>
</dbReference>
<dbReference type="PROSITE" id="PS50835">
    <property type="entry name" value="IG_LIKE"/>
    <property type="match status" value="1"/>
</dbReference>
<keyword evidence="9" id="KW-1133">Transmembrane helix</keyword>
<feature type="binding site" evidence="17">
    <location>
        <position position="704"/>
    </location>
    <ligand>
        <name>ATP</name>
        <dbReference type="ChEBI" id="CHEBI:30616"/>
    </ligand>
</feature>
<dbReference type="GO" id="GO:0005524">
    <property type="term" value="F:ATP binding"/>
    <property type="evidence" value="ECO:0007669"/>
    <property type="project" value="UniProtKB-UniRule"/>
</dbReference>
<dbReference type="GO" id="GO:1902533">
    <property type="term" value="P:positive regulation of intracellular signal transduction"/>
    <property type="evidence" value="ECO:0007669"/>
    <property type="project" value="UniProtKB-ARBA"/>
</dbReference>
<feature type="active site" description="Proton acceptor" evidence="16">
    <location>
        <position position="700"/>
    </location>
</feature>
<keyword evidence="6 17" id="KW-0547">Nucleotide-binding</keyword>
<feature type="region of interest" description="Disordered" evidence="21">
    <location>
        <begin position="564"/>
        <end position="598"/>
    </location>
</feature>
<keyword evidence="18" id="KW-0479">Metal-binding</keyword>
<dbReference type="PROSITE" id="PS50011">
    <property type="entry name" value="PROTEIN_KINASE_DOM"/>
    <property type="match status" value="1"/>
</dbReference>
<dbReference type="InterPro" id="IPR020635">
    <property type="entry name" value="Tyr_kinase_cat_dom"/>
</dbReference>
<dbReference type="GO" id="GO:0007169">
    <property type="term" value="P:cell surface receptor protein tyrosine kinase signaling pathway"/>
    <property type="evidence" value="ECO:0007669"/>
    <property type="project" value="TreeGrafter"/>
</dbReference>
<evidence type="ECO:0000256" key="18">
    <source>
        <dbReference type="PIRSR" id="PIRSR000615-3"/>
    </source>
</evidence>
<proteinExistence type="predicted"/>
<dbReference type="GO" id="GO:0046872">
    <property type="term" value="F:metal ion binding"/>
    <property type="evidence" value="ECO:0007669"/>
    <property type="project" value="UniProtKB-KW"/>
</dbReference>
<keyword evidence="12" id="KW-1015">Disulfide bond</keyword>
<accession>A0A7R9A668</accession>
<evidence type="ECO:0000259" key="23">
    <source>
        <dbReference type="PROSITE" id="PS50835"/>
    </source>
</evidence>
<dbReference type="AlphaFoldDB" id="A0A7R9A668"/>
<comment type="catalytic activity">
    <reaction evidence="15">
        <text>L-tyrosyl-[protein] + ATP = O-phospho-L-tyrosyl-[protein] + ADP + H(+)</text>
        <dbReference type="Rhea" id="RHEA:10596"/>
        <dbReference type="Rhea" id="RHEA-COMP:10136"/>
        <dbReference type="Rhea" id="RHEA-COMP:20101"/>
        <dbReference type="ChEBI" id="CHEBI:15378"/>
        <dbReference type="ChEBI" id="CHEBI:30616"/>
        <dbReference type="ChEBI" id="CHEBI:46858"/>
        <dbReference type="ChEBI" id="CHEBI:61978"/>
        <dbReference type="ChEBI" id="CHEBI:456216"/>
        <dbReference type="EC" id="2.7.10.1"/>
    </reaction>
</comment>
<dbReference type="Gene3D" id="2.60.40.10">
    <property type="entry name" value="Immunoglobulins"/>
    <property type="match status" value="1"/>
</dbReference>
<keyword evidence="7" id="KW-0418">Kinase</keyword>
<evidence type="ECO:0000256" key="20">
    <source>
        <dbReference type="PROSITE-ProRule" id="PRU10141"/>
    </source>
</evidence>
<keyword evidence="10" id="KW-0472">Membrane</keyword>
<keyword evidence="5" id="KW-0732">Signal</keyword>
<feature type="binding site" evidence="18">
    <location>
        <position position="705"/>
    </location>
    <ligand>
        <name>Mg(2+)</name>
        <dbReference type="ChEBI" id="CHEBI:18420"/>
    </ligand>
</feature>
<evidence type="ECO:0000256" key="6">
    <source>
        <dbReference type="ARBA" id="ARBA00022741"/>
    </source>
</evidence>
<feature type="binding site" evidence="17 20">
    <location>
        <position position="484"/>
    </location>
    <ligand>
        <name>ATP</name>
        <dbReference type="ChEBI" id="CHEBI:30616"/>
    </ligand>
</feature>
<gene>
    <name evidence="24" type="ORF">DSTB1V02_LOCUS7700</name>
</gene>
<dbReference type="EMBL" id="LR901136">
    <property type="protein sequence ID" value="CAD7247875.1"/>
    <property type="molecule type" value="Genomic_DNA"/>
</dbReference>
<keyword evidence="8 17" id="KW-0067">ATP-binding</keyword>
<keyword evidence="14" id="KW-0325">Glycoprotein</keyword>
<dbReference type="GO" id="GO:0043235">
    <property type="term" value="C:receptor complex"/>
    <property type="evidence" value="ECO:0007669"/>
    <property type="project" value="TreeGrafter"/>
</dbReference>
<name>A0A7R9A668_9CRUS</name>
<dbReference type="InterPro" id="IPR000719">
    <property type="entry name" value="Prot_kinase_dom"/>
</dbReference>